<dbReference type="RefSeq" id="WP_152752884.1">
    <property type="nucleotide sequence ID" value="NZ_SPSE01000034.1"/>
</dbReference>
<keyword evidence="7 9" id="KW-0411">Iron-sulfur</keyword>
<dbReference type="GO" id="GO:0006779">
    <property type="term" value="P:porphyrin-containing compound biosynthetic process"/>
    <property type="evidence" value="ECO:0007669"/>
    <property type="project" value="InterPro"/>
</dbReference>
<evidence type="ECO:0000256" key="6">
    <source>
        <dbReference type="ARBA" id="ARBA00023004"/>
    </source>
</evidence>
<dbReference type="GO" id="GO:0046872">
    <property type="term" value="F:metal ion binding"/>
    <property type="evidence" value="ECO:0007669"/>
    <property type="project" value="UniProtKB-UniRule"/>
</dbReference>
<dbReference type="SFLD" id="SFLDG01082">
    <property type="entry name" value="B12-binding_domain_containing"/>
    <property type="match status" value="1"/>
</dbReference>
<evidence type="ECO:0000313" key="11">
    <source>
        <dbReference type="EMBL" id="MPQ63372.1"/>
    </source>
</evidence>
<dbReference type="InterPro" id="IPR004559">
    <property type="entry name" value="HemW-like"/>
</dbReference>
<name>A0A5N7J3X4_9CLOT</name>
<dbReference type="InterPro" id="IPR007197">
    <property type="entry name" value="rSAM"/>
</dbReference>
<accession>A0A5N7J3X4</accession>
<dbReference type="PROSITE" id="PS51918">
    <property type="entry name" value="RADICAL_SAM"/>
    <property type="match status" value="1"/>
</dbReference>
<feature type="domain" description="Radical SAM core" evidence="10">
    <location>
        <begin position="1"/>
        <end position="229"/>
    </location>
</feature>
<comment type="caution">
    <text evidence="11">The sequence shown here is derived from an EMBL/GenBank/DDBJ whole genome shotgun (WGS) entry which is preliminary data.</text>
</comment>
<dbReference type="Proteomes" id="UP000342249">
    <property type="component" value="Unassembled WGS sequence"/>
</dbReference>
<dbReference type="AlphaFoldDB" id="A0A5N7J3X4"/>
<evidence type="ECO:0000256" key="3">
    <source>
        <dbReference type="ARBA" id="ARBA00022617"/>
    </source>
</evidence>
<dbReference type="EMBL" id="SPSF01000033">
    <property type="protein sequence ID" value="MPQ63372.1"/>
    <property type="molecule type" value="Genomic_DNA"/>
</dbReference>
<dbReference type="GO" id="GO:0004109">
    <property type="term" value="F:coproporphyrinogen oxidase activity"/>
    <property type="evidence" value="ECO:0007669"/>
    <property type="project" value="InterPro"/>
</dbReference>
<evidence type="ECO:0000313" key="12">
    <source>
        <dbReference type="Proteomes" id="UP000342249"/>
    </source>
</evidence>
<dbReference type="InterPro" id="IPR006638">
    <property type="entry name" value="Elp3/MiaA/NifB-like_rSAM"/>
</dbReference>
<dbReference type="GO" id="GO:0051539">
    <property type="term" value="F:4 iron, 4 sulfur cluster binding"/>
    <property type="evidence" value="ECO:0007669"/>
    <property type="project" value="UniProtKB-UniRule"/>
</dbReference>
<dbReference type="InterPro" id="IPR010723">
    <property type="entry name" value="HemN_C"/>
</dbReference>
<evidence type="ECO:0000256" key="8">
    <source>
        <dbReference type="ARBA" id="ARBA00023186"/>
    </source>
</evidence>
<dbReference type="SFLD" id="SFLDG01065">
    <property type="entry name" value="anaerobic_coproporphyrinogen-I"/>
    <property type="match status" value="1"/>
</dbReference>
<dbReference type="SFLD" id="SFLDF00288">
    <property type="entry name" value="HemN-like__clustered_with_nucl"/>
    <property type="match status" value="1"/>
</dbReference>
<evidence type="ECO:0000256" key="7">
    <source>
        <dbReference type="ARBA" id="ARBA00023014"/>
    </source>
</evidence>
<organism evidence="11 12">
    <name type="scientific">Clostridium estertheticum</name>
    <dbReference type="NCBI Taxonomy" id="238834"/>
    <lineage>
        <taxon>Bacteria</taxon>
        <taxon>Bacillati</taxon>
        <taxon>Bacillota</taxon>
        <taxon>Clostridia</taxon>
        <taxon>Eubacteriales</taxon>
        <taxon>Clostridiaceae</taxon>
        <taxon>Clostridium</taxon>
    </lineage>
</organism>
<proteinExistence type="inferred from homology"/>
<dbReference type="SUPFAM" id="SSF102114">
    <property type="entry name" value="Radical SAM enzymes"/>
    <property type="match status" value="1"/>
</dbReference>
<keyword evidence="6 9" id="KW-0408">Iron</keyword>
<dbReference type="Pfam" id="PF06969">
    <property type="entry name" value="HemN_C"/>
    <property type="match status" value="1"/>
</dbReference>
<keyword evidence="3 9" id="KW-0349">Heme</keyword>
<dbReference type="InterPro" id="IPR013785">
    <property type="entry name" value="Aldolase_TIM"/>
</dbReference>
<dbReference type="PANTHER" id="PTHR13932">
    <property type="entry name" value="COPROPORPHYRINIGEN III OXIDASE"/>
    <property type="match status" value="1"/>
</dbReference>
<dbReference type="CDD" id="cd01335">
    <property type="entry name" value="Radical_SAM"/>
    <property type="match status" value="1"/>
</dbReference>
<gene>
    <name evidence="11" type="ORF">E4V82_14790</name>
</gene>
<evidence type="ECO:0000259" key="10">
    <source>
        <dbReference type="PROSITE" id="PS51918"/>
    </source>
</evidence>
<dbReference type="Pfam" id="PF04055">
    <property type="entry name" value="Radical_SAM"/>
    <property type="match status" value="1"/>
</dbReference>
<reference evidence="11" key="1">
    <citation type="journal article" date="2019" name="Lett. Appl. Microbiol.">
        <title>A case of 'blown pack' spoilage of vacuum-packaged pork likely associated with Clostridium estertheticum in Canada.</title>
        <authorList>
            <person name="Zhang P."/>
            <person name="Ward P."/>
            <person name="McMullen L.M."/>
            <person name="Yang X."/>
        </authorList>
    </citation>
    <scope>NUCLEOTIDE SEQUENCE [LARGE SCALE GENOMIC DNA]</scope>
    <source>
        <strain evidence="11">MA19</strain>
    </source>
</reference>
<dbReference type="Gene3D" id="3.20.20.70">
    <property type="entry name" value="Aldolase class I"/>
    <property type="match status" value="1"/>
</dbReference>
<evidence type="ECO:0000256" key="1">
    <source>
        <dbReference type="ARBA" id="ARBA00006100"/>
    </source>
</evidence>
<evidence type="ECO:0000256" key="9">
    <source>
        <dbReference type="RuleBase" id="RU364116"/>
    </source>
</evidence>
<evidence type="ECO:0000256" key="2">
    <source>
        <dbReference type="ARBA" id="ARBA00017228"/>
    </source>
</evidence>
<keyword evidence="8 9" id="KW-0143">Chaperone</keyword>
<evidence type="ECO:0000256" key="4">
    <source>
        <dbReference type="ARBA" id="ARBA00022691"/>
    </source>
</evidence>
<dbReference type="NCBIfam" id="TIGR00539">
    <property type="entry name" value="hemN_rel"/>
    <property type="match status" value="1"/>
</dbReference>
<dbReference type="InterPro" id="IPR058240">
    <property type="entry name" value="rSAM_sf"/>
</dbReference>
<dbReference type="SMART" id="SM00729">
    <property type="entry name" value="Elp3"/>
    <property type="match status" value="1"/>
</dbReference>
<keyword evidence="9" id="KW-0963">Cytoplasm</keyword>
<dbReference type="GO" id="GO:0005737">
    <property type="term" value="C:cytoplasm"/>
    <property type="evidence" value="ECO:0007669"/>
    <property type="project" value="UniProtKB-SubCell"/>
</dbReference>
<keyword evidence="9" id="KW-0004">4Fe-4S</keyword>
<evidence type="ECO:0000256" key="5">
    <source>
        <dbReference type="ARBA" id="ARBA00022723"/>
    </source>
</evidence>
<comment type="subcellular location">
    <subcellularLocation>
        <location evidence="9">Cytoplasm</location>
    </subcellularLocation>
</comment>
<dbReference type="PANTHER" id="PTHR13932:SF5">
    <property type="entry name" value="RADICAL S-ADENOSYL METHIONINE DOMAIN-CONTAINING PROTEIN 1, MITOCHONDRIAL"/>
    <property type="match status" value="1"/>
</dbReference>
<keyword evidence="4 9" id="KW-0949">S-adenosyl-L-methionine</keyword>
<comment type="function">
    <text evidence="9">Probably acts as a heme chaperone, transferring heme to an unknown acceptor. Binds one molecule of heme per monomer, possibly covalently. Binds 1 [4Fe-4S] cluster. The cluster is coordinated with 3 cysteines and an exchangeable S-adenosyl-L-methionine.</text>
</comment>
<keyword evidence="5 9" id="KW-0479">Metal-binding</keyword>
<dbReference type="InterPro" id="IPR034505">
    <property type="entry name" value="Coproporphyrinogen-III_oxidase"/>
</dbReference>
<dbReference type="SFLD" id="SFLDS00029">
    <property type="entry name" value="Radical_SAM"/>
    <property type="match status" value="1"/>
</dbReference>
<sequence length="373" mass="43269">MKKVALYIHIPFCKQKCLYCDFPSLAGKEDCMVDYAAALAKEIYNIKNKKIKTIFIGGGTPTYLSLAGWKIIKKSIDTLDICDDLEFTVEGNPGTFTKEILNFLKEMGVNRLSIGLQAWQDSLLKELGRIHTIEDFKQSFEMARELGFDNINVDLMFGLPSQTISQWTETLDNITKLNPEHLSCYSLIVEEGTEFYKRFEKGTLNLPDEEIDRTMYAKTIEVLRKKGYIQYEISNFSKRNKKCRHNLVYWELDEYIGCGAASHSYSDGFRYKNEENIEKYIEKMNNDNTAIVEKMKNSFKDNMEEFMFMGLRKTKGVNKSEFKKRFHKNMDDVYCDVINKYTSTGFMIESTGNIFLTYEGIEVSNVIMAEFLL</sequence>
<dbReference type="SFLD" id="SFLDF00562">
    <property type="entry name" value="HemN-like__clustered_with_heat"/>
    <property type="match status" value="1"/>
</dbReference>
<protein>
    <recommendedName>
        <fullName evidence="2 9">Heme chaperone HemW</fullName>
    </recommendedName>
</protein>
<comment type="similarity">
    <text evidence="1">Belongs to the anaerobic coproporphyrinogen-III oxidase family. HemW subfamily.</text>
</comment>